<dbReference type="PIR" id="H82864">
    <property type="entry name" value="H82864"/>
</dbReference>
<reference evidence="2 3" key="1">
    <citation type="journal article" date="2000" name="Nature">
        <title>The genome sequence of the plant pathogen Xylella fastidiosa.</title>
        <authorList>
            <person name="Simpson A.J."/>
            <person name="Reinach F.C."/>
            <person name="Arruda P."/>
            <person name="Abreu F.A."/>
            <person name="Acencio M."/>
            <person name="Alvarenga R."/>
            <person name="Alves L.M."/>
            <person name="Araya J.E."/>
            <person name="Baia G.S."/>
            <person name="Baptista C.S."/>
            <person name="Barros M.H."/>
            <person name="Bonaccorsi E.D."/>
            <person name="Bordin S."/>
            <person name="Bove J.M."/>
            <person name="Briones M.R."/>
            <person name="Bueno M.R."/>
            <person name="Camargo A.A."/>
            <person name="Camargo L.E."/>
            <person name="Carraro D.M."/>
            <person name="Carrer H."/>
            <person name="Colauto N.B."/>
            <person name="Colombo C."/>
            <person name="Costa F.F."/>
            <person name="Costa M.C."/>
            <person name="Costa-Neto C.M."/>
            <person name="Coutinho L.L."/>
            <person name="Cristofani M."/>
            <person name="Dias-Neto E."/>
            <person name="Docena C."/>
            <person name="El-Dorry H."/>
            <person name="Facincani A.P."/>
            <person name="Ferreira A.J."/>
            <person name="Ferreira V.C."/>
            <person name="Ferro J.A."/>
            <person name="Fraga J.S."/>
            <person name="Franca S.C."/>
            <person name="Franco M.C."/>
            <person name="Frohme M."/>
            <person name="Furlan L.R."/>
            <person name="Garnier M."/>
            <person name="Goldman G.H."/>
            <person name="Goldman M.H."/>
            <person name="Gomes S.L."/>
            <person name="Gruber A."/>
            <person name="Ho P.L."/>
            <person name="Hoheisel J.D."/>
            <person name="Junqueira M.L."/>
            <person name="Kemper E.L."/>
            <person name="Kitajima J.P."/>
            <person name="Krieger J.E."/>
            <person name="Kuramae E.E."/>
            <person name="Laigret F."/>
            <person name="Lambais M.R."/>
            <person name="Leite L.C."/>
            <person name="Lemos E.G."/>
            <person name="Lemos M.V."/>
            <person name="Lopes S.A."/>
            <person name="Lopes C.R."/>
            <person name="Machado J.A."/>
            <person name="Machado M.A."/>
            <person name="Madeira A.M."/>
            <person name="Madeira H.M."/>
            <person name="Marino C.L."/>
            <person name="Marques M.V."/>
            <person name="Martins E.A."/>
            <person name="Martins E.M."/>
            <person name="Matsukuma A.Y."/>
            <person name="Menck C.F."/>
            <person name="Miracca E.C."/>
            <person name="Miyaki C.Y."/>
            <person name="Monteriro-Vitorello C.B."/>
            <person name="Moon D.H."/>
            <person name="Nagai M.A."/>
            <person name="Nascimento A.L."/>
            <person name="Netto L.E."/>
            <person name="Nhani A.Jr."/>
            <person name="Nobrega F.G."/>
            <person name="Nunes L.R."/>
            <person name="Oliveira M.A."/>
            <person name="de Oliveira M.C."/>
            <person name="de Oliveira R.C."/>
            <person name="Palmieri D.A."/>
            <person name="Paris A."/>
            <person name="Peixoto B.R."/>
            <person name="Pereira G.A."/>
            <person name="Pereira H.A.Jr."/>
            <person name="Pesquero J.B."/>
            <person name="Quaggio R.B."/>
            <person name="Roberto P.G."/>
            <person name="Rodrigues V."/>
            <person name="de M Rosa A.J."/>
            <person name="de Rosa V.E.Jr."/>
            <person name="de Sa R.G."/>
            <person name="Santelli R.V."/>
            <person name="Sawasaki H.E."/>
            <person name="da Silva A.C."/>
            <person name="da Silva A.M."/>
            <person name="da Silva F.R."/>
            <person name="da Silva W.A.Jr."/>
            <person name="da Silveira J.F."/>
            <person name="Silvestri M.L."/>
            <person name="Siqueira W.J."/>
            <person name="de Souza A.A."/>
            <person name="de Souza A.P."/>
            <person name="Terenzi M.F."/>
            <person name="Truffi D."/>
            <person name="Tsai S.M."/>
            <person name="Tsuhako M.H."/>
            <person name="Vallada H."/>
            <person name="Van Sluys M.A."/>
            <person name="Verjovski-Almeida S."/>
            <person name="Vettore A.L."/>
            <person name="Zago M.A."/>
            <person name="Zatz M."/>
            <person name="Meidanis J."/>
            <person name="Setubal J.C."/>
        </authorList>
    </citation>
    <scope>NUCLEOTIDE SEQUENCE [LARGE SCALE GENOMIC DNA]</scope>
    <source>
        <strain evidence="2 3">9a5c</strain>
        <plasmid evidence="3">Plasmid pXF51</plasmid>
    </source>
</reference>
<name>Q9PHH3_XYLFA</name>
<dbReference type="ESTHER" id="xylfa-XFA0032">
    <property type="family name" value="6_AlphaBeta_hydrolase"/>
</dbReference>
<keyword evidence="2" id="KW-0614">Plasmid</keyword>
<dbReference type="InterPro" id="IPR052897">
    <property type="entry name" value="Sec-Metab_Biosynth_Hydrolase"/>
</dbReference>
<dbReference type="PANTHER" id="PTHR37017:SF11">
    <property type="entry name" value="ESTERASE_LIPASE_THIOESTERASE DOMAIN-CONTAINING PROTEIN"/>
    <property type="match status" value="1"/>
</dbReference>
<sequence length="251" mass="27097">MNAYRPIAFASSAASDKPTVLLKPTIVLVHGAFADGSTWNKVIHQLQAKGLNAVSVQNPLTSFEDDVAATRRVLALQTGPVVLVGHSYGGAVITEAGQDERVKALVYIAAFAPSEGESVADLNKKYPLPSGYNHLSSDKEGFLMLTPEGVEKYLAQDIPLEQTRLIIATQHPIRGANFEKKVSAAAWETKPSWYLVSENDLMLQPALQKEMAQKIGAHIVNVAASHVPHLSHAAEVEKIIMSAVNDVEVLE</sequence>
<dbReference type="Pfam" id="PF12697">
    <property type="entry name" value="Abhydrolase_6"/>
    <property type="match status" value="1"/>
</dbReference>
<dbReference type="Proteomes" id="UP000000812">
    <property type="component" value="Plasmid pXF51"/>
</dbReference>
<dbReference type="AlphaFoldDB" id="Q9PHH3"/>
<dbReference type="HOGENOM" id="CLU_046066_2_0_6"/>
<dbReference type="Gene3D" id="3.40.50.1820">
    <property type="entry name" value="alpha/beta hydrolase"/>
    <property type="match status" value="1"/>
</dbReference>
<dbReference type="InterPro" id="IPR029058">
    <property type="entry name" value="AB_hydrolase_fold"/>
</dbReference>
<dbReference type="BRENDA" id="4.1.2.37">
    <property type="organism ID" value="6734"/>
</dbReference>
<geneLocation type="plasmid" evidence="2 3">
    <name>pXF51</name>
</geneLocation>
<dbReference type="InterPro" id="IPR000073">
    <property type="entry name" value="AB_hydrolase_1"/>
</dbReference>
<evidence type="ECO:0000313" key="3">
    <source>
        <dbReference type="Proteomes" id="UP000000812"/>
    </source>
</evidence>
<dbReference type="KEGG" id="xfa:XF_a0032"/>
<protein>
    <recommendedName>
        <fullName evidence="1">AB hydrolase-1 domain-containing protein</fullName>
    </recommendedName>
</protein>
<proteinExistence type="predicted"/>
<organism evidence="2 3">
    <name type="scientific">Xylella fastidiosa (strain 9a5c)</name>
    <dbReference type="NCBI Taxonomy" id="160492"/>
    <lineage>
        <taxon>Bacteria</taxon>
        <taxon>Pseudomonadati</taxon>
        <taxon>Pseudomonadota</taxon>
        <taxon>Gammaproteobacteria</taxon>
        <taxon>Lysobacterales</taxon>
        <taxon>Lysobacteraceae</taxon>
        <taxon>Xylella</taxon>
    </lineage>
</organism>
<accession>Q9PHH3</accession>
<dbReference type="EMBL" id="AE003851">
    <property type="protein sequence ID" value="AAF85601.1"/>
    <property type="molecule type" value="Genomic_DNA"/>
</dbReference>
<evidence type="ECO:0000259" key="1">
    <source>
        <dbReference type="Pfam" id="PF12697"/>
    </source>
</evidence>
<dbReference type="eggNOG" id="COG0596">
    <property type="taxonomic scope" value="Bacteria"/>
</dbReference>
<dbReference type="SUPFAM" id="SSF53474">
    <property type="entry name" value="alpha/beta-Hydrolases"/>
    <property type="match status" value="1"/>
</dbReference>
<feature type="domain" description="AB hydrolase-1" evidence="1">
    <location>
        <begin position="26"/>
        <end position="237"/>
    </location>
</feature>
<dbReference type="PANTHER" id="PTHR37017">
    <property type="entry name" value="AB HYDROLASE-1 DOMAIN-CONTAINING PROTEIN-RELATED"/>
    <property type="match status" value="1"/>
</dbReference>
<dbReference type="RefSeq" id="WP_010895228.1">
    <property type="nucleotide sequence ID" value="NC_002490.1"/>
</dbReference>
<evidence type="ECO:0000313" key="2">
    <source>
        <dbReference type="EMBL" id="AAF85601.1"/>
    </source>
</evidence>
<gene>
    <name evidence="2" type="ordered locus">XF_a0032</name>
</gene>